<dbReference type="Proteomes" id="UP000244037">
    <property type="component" value="Unassembled WGS sequence"/>
</dbReference>
<sequence length="1322" mass="141737">MNTDWSDIRVLQGASCEARLPVPLTRDAPWLRPRDLAARLAALADTAPSPWRDRLRAEPAVVVAQILSFRPDDAIAAFDLAADGGTGALIRHVRALSRRIDDWLMRIEAQLPEAFGETIAALERQMGLRGRVSGLAARSGTDLAALLLTTFAPPHGGPRADPRAIAVPDRIAEARALATAISAAHRQMIHAVASLQPAAATAFAERIEAGMIEPGIGLILAELSAAGLVDDRLNRFTRRHTDFYYREILGQPPADATPERVLLHVPPAAAERHLPRGTTLAARGADGTVAAFRTLTAIPVSTSRVRTTGAITYETDPQVSFFATLGAITRVEAGLDPAGAGPLGRGVFVARSPAASEGGRRQAGAEMGLDIASDLFRLREGRRQVELRLDMRRASPLPAMSPKLPPGTEPGRDPNVALELRHDPELIRACGFASLEEGIEVIDAAVQDWARNMVRAPSMAMIYEVIARKTLNAAPLRQLLGRIVTLSLVEGVPWPEGDYLQLLLDKNGALQQGPEGLLRRAAAGEPDGSAPADGAAGSLMAGAFQLAPGGRGFLLAPCDVFQKFFADAFTVTLTSARGPVAPEVLQILPNGPGLPPGVTFRMTFGREAPPLEPDPATPEAAPALAIRAAPDARICPVSFFERYEVDAAAIRVRVEGLRTMAGFNDDGPVAVDQAVLPFGARPADGGTLTLAAPELAVKPVTHVSLDLTWADLPAGIDGFAGHYAAYPRDTPVPDPLVNVEVLSGETWKPLLDGPTPMADRDPASGRLLADWHREADLESPSLPEDGPAALKLPKARGEIRSGALRLRLSGSAGGFGQTAYALGLADALRPRLLRLRPRPVPLPPYLPRIARLRIGYEAAGRIALSAPDSARARDRVRQITPFGTIPVFPERTERAAGLVPARLGYGTLFLQLSGNSAKENLALLFDIADSGHERVVPDPVPLVWHYLTEAGWQDLPATAISSDTTDGLLRSGTVVIDMPDDASETAPDMPPGGIWLAVSAICPGFHTHPVLDGVHTNGVWAESRDSHPHPGDGPRDWRFDPGFAGLGKPVEVDRRIPPRPPETPPAWRARVAERLRHRKRAVTPWDVERLVLQEFPEIWRVKCLPHLTAATPEPAPGRATVVLVRRPPEPTDGAPPPPRELYFDVGKLERVRAWLQAHACPFAGFDVVNPAFDRLQVRAQIRFAPFLNDGALAFRLRQDLIARLSVWTAAPEIARFGWSLNVALLRAQIAALDYVEDVTDFSVLHFAADDSGVHRLADTAQIDGRGPHGPVIRPSRPWALALSASDHALAAATARGGIEATQSGIGRLRVGDMLIVGQETAR</sequence>
<evidence type="ECO:0008006" key="3">
    <source>
        <dbReference type="Google" id="ProtNLM"/>
    </source>
</evidence>
<evidence type="ECO:0000313" key="2">
    <source>
        <dbReference type="Proteomes" id="UP000244037"/>
    </source>
</evidence>
<gene>
    <name evidence="1" type="ORF">C8N38_101494</name>
</gene>
<evidence type="ECO:0000313" key="1">
    <source>
        <dbReference type="EMBL" id="PTW52189.1"/>
    </source>
</evidence>
<reference evidence="1 2" key="1">
    <citation type="submission" date="2018-04" db="EMBL/GenBank/DDBJ databases">
        <title>Genomic Encyclopedia of Archaeal and Bacterial Type Strains, Phase II (KMG-II): from individual species to whole genera.</title>
        <authorList>
            <person name="Goeker M."/>
        </authorList>
    </citation>
    <scope>NUCLEOTIDE SEQUENCE [LARGE SCALE GENOMIC DNA]</scope>
    <source>
        <strain evidence="1 2">DSM 19783</strain>
    </source>
</reference>
<comment type="caution">
    <text evidence="1">The sequence shown here is derived from an EMBL/GenBank/DDBJ whole genome shotgun (WGS) entry which is preliminary data.</text>
</comment>
<proteinExistence type="predicted"/>
<protein>
    <recommendedName>
        <fullName evidence="3">Baseplate J-like protein</fullName>
    </recommendedName>
</protein>
<name>A0A8E3ASG1_9RHOB</name>
<keyword evidence="2" id="KW-1185">Reference proteome</keyword>
<organism evidence="1 2">
    <name type="scientific">Rhodovulum kholense</name>
    <dbReference type="NCBI Taxonomy" id="453584"/>
    <lineage>
        <taxon>Bacteria</taxon>
        <taxon>Pseudomonadati</taxon>
        <taxon>Pseudomonadota</taxon>
        <taxon>Alphaproteobacteria</taxon>
        <taxon>Rhodobacterales</taxon>
        <taxon>Paracoccaceae</taxon>
        <taxon>Rhodovulum</taxon>
    </lineage>
</organism>
<dbReference type="EMBL" id="QAYC01000001">
    <property type="protein sequence ID" value="PTW52189.1"/>
    <property type="molecule type" value="Genomic_DNA"/>
</dbReference>
<accession>A0A8E3ASG1</accession>